<name>B9XH99_PEDPL</name>
<organism evidence="1 2">
    <name type="scientific">Pedosphaera parvula (strain Ellin514)</name>
    <dbReference type="NCBI Taxonomy" id="320771"/>
    <lineage>
        <taxon>Bacteria</taxon>
        <taxon>Pseudomonadati</taxon>
        <taxon>Verrucomicrobiota</taxon>
        <taxon>Pedosphaerae</taxon>
        <taxon>Pedosphaerales</taxon>
        <taxon>Pedosphaeraceae</taxon>
        <taxon>Pedosphaera</taxon>
    </lineage>
</organism>
<dbReference type="EMBL" id="ABOX02000014">
    <property type="protein sequence ID" value="EEF60734.1"/>
    <property type="molecule type" value="Genomic_DNA"/>
</dbReference>
<dbReference type="SUPFAM" id="SSF55874">
    <property type="entry name" value="ATPase domain of HSP90 chaperone/DNA topoisomerase II/histidine kinase"/>
    <property type="match status" value="1"/>
</dbReference>
<protein>
    <submittedName>
        <fullName evidence="1">Uncharacterized protein</fullName>
    </submittedName>
</protein>
<proteinExistence type="predicted"/>
<dbReference type="AlphaFoldDB" id="B9XH99"/>
<accession>B9XH99</accession>
<dbReference type="InterPro" id="IPR036890">
    <property type="entry name" value="HATPase_C_sf"/>
</dbReference>
<comment type="caution">
    <text evidence="1">The sequence shown here is derived from an EMBL/GenBank/DDBJ whole genome shotgun (WGS) entry which is preliminary data.</text>
</comment>
<dbReference type="Proteomes" id="UP000003688">
    <property type="component" value="Unassembled WGS sequence"/>
</dbReference>
<reference evidence="1 2" key="1">
    <citation type="journal article" date="2011" name="J. Bacteriol.">
        <title>Genome sequence of 'Pedosphaera parvula' Ellin514, an aerobic Verrucomicrobial isolate from pasture soil.</title>
        <authorList>
            <person name="Kant R."/>
            <person name="van Passel M.W."/>
            <person name="Sangwan P."/>
            <person name="Palva A."/>
            <person name="Lucas S."/>
            <person name="Copeland A."/>
            <person name="Lapidus A."/>
            <person name="Glavina Del Rio T."/>
            <person name="Dalin E."/>
            <person name="Tice H."/>
            <person name="Bruce D."/>
            <person name="Goodwin L."/>
            <person name="Pitluck S."/>
            <person name="Chertkov O."/>
            <person name="Larimer F.W."/>
            <person name="Land M.L."/>
            <person name="Hauser L."/>
            <person name="Brettin T.S."/>
            <person name="Detter J.C."/>
            <person name="Han S."/>
            <person name="de Vos W.M."/>
            <person name="Janssen P.H."/>
            <person name="Smidt H."/>
        </authorList>
    </citation>
    <scope>NUCLEOTIDE SEQUENCE [LARGE SCALE GENOMIC DNA]</scope>
    <source>
        <strain evidence="1 2">Ellin514</strain>
    </source>
</reference>
<sequence length="91" mass="10226">MERKVHCFREFRAKRPARFADEGIGIHEPDLAWSIKAFHRARNVGNIAGTSLDGRFCSVAWQYRCQIMVESAVDKGTTLTVKFGILAGNTL</sequence>
<keyword evidence="2" id="KW-1185">Reference proteome</keyword>
<evidence type="ECO:0000313" key="1">
    <source>
        <dbReference type="EMBL" id="EEF60734.1"/>
    </source>
</evidence>
<gene>
    <name evidence="1" type="ORF">Cflav_PD3592</name>
</gene>
<evidence type="ECO:0000313" key="2">
    <source>
        <dbReference type="Proteomes" id="UP000003688"/>
    </source>
</evidence>
<dbReference type="STRING" id="320771.Cflav_PD3592"/>